<comment type="similarity">
    <text evidence="1">Belongs to the ABC transporter superfamily.</text>
</comment>
<evidence type="ECO:0000256" key="3">
    <source>
        <dbReference type="ARBA" id="ARBA00022741"/>
    </source>
</evidence>
<dbReference type="EMBL" id="QNVI01000022">
    <property type="protein sequence ID" value="TDA39645.1"/>
    <property type="molecule type" value="Genomic_DNA"/>
</dbReference>
<dbReference type="Gene3D" id="3.40.50.300">
    <property type="entry name" value="P-loop containing nucleotide triphosphate hydrolases"/>
    <property type="match status" value="1"/>
</dbReference>
<dbReference type="GO" id="GO:0016887">
    <property type="term" value="F:ATP hydrolysis activity"/>
    <property type="evidence" value="ECO:0007669"/>
    <property type="project" value="InterPro"/>
</dbReference>
<dbReference type="Pfam" id="PF00005">
    <property type="entry name" value="ABC_tran"/>
    <property type="match status" value="1"/>
</dbReference>
<reference evidence="7 9" key="1">
    <citation type="journal article" date="2019" name="Nat. Microbiol.">
        <title>Expanding anaerobic alkane metabolism in the domain of Archaea.</title>
        <authorList>
            <person name="Wang Y."/>
            <person name="Wegener G."/>
            <person name="Hou J."/>
            <person name="Wang F."/>
            <person name="Xiao X."/>
        </authorList>
    </citation>
    <scope>NUCLEOTIDE SEQUENCE [LARGE SCALE GENOMIC DNA]</scope>
    <source>
        <strain evidence="7">WYZ-LMO11</strain>
    </source>
</reference>
<organism evidence="6 8">
    <name type="scientific">Thermoproteota archaeon</name>
    <dbReference type="NCBI Taxonomy" id="2056631"/>
    <lineage>
        <taxon>Archaea</taxon>
        <taxon>Thermoproteota</taxon>
    </lineage>
</organism>
<evidence type="ECO:0000313" key="8">
    <source>
        <dbReference type="Proteomes" id="UP000316080"/>
    </source>
</evidence>
<dbReference type="PROSITE" id="PS00211">
    <property type="entry name" value="ABC_TRANSPORTER_1"/>
    <property type="match status" value="1"/>
</dbReference>
<gene>
    <name evidence="7" type="ORF">DSO09_01935</name>
    <name evidence="6" type="ORF">EF809_01185</name>
</gene>
<dbReference type="PANTHER" id="PTHR42734:SF6">
    <property type="entry name" value="MOLYBDATE IMPORT ATP-BINDING PROTEIN MOLC"/>
    <property type="match status" value="1"/>
</dbReference>
<dbReference type="CDD" id="cd03214">
    <property type="entry name" value="ABC_Iron-Siderophores_B12_Hemin"/>
    <property type="match status" value="1"/>
</dbReference>
<keyword evidence="3" id="KW-0547">Nucleotide-binding</keyword>
<protein>
    <submittedName>
        <fullName evidence="6">ABC transporter ATP-binding protein</fullName>
    </submittedName>
</protein>
<proteinExistence type="inferred from homology"/>
<evidence type="ECO:0000259" key="5">
    <source>
        <dbReference type="PROSITE" id="PS50893"/>
    </source>
</evidence>
<keyword evidence="4 6" id="KW-0067">ATP-binding</keyword>
<dbReference type="SUPFAM" id="SSF52540">
    <property type="entry name" value="P-loop containing nucleoside triphosphate hydrolases"/>
    <property type="match status" value="1"/>
</dbReference>
<dbReference type="GO" id="GO:0005524">
    <property type="term" value="F:ATP binding"/>
    <property type="evidence" value="ECO:0007669"/>
    <property type="project" value="UniProtKB-KW"/>
</dbReference>
<dbReference type="Proteomes" id="UP000317265">
    <property type="component" value="Unassembled WGS sequence"/>
</dbReference>
<feature type="domain" description="ABC transporter" evidence="5">
    <location>
        <begin position="5"/>
        <end position="238"/>
    </location>
</feature>
<evidence type="ECO:0000256" key="1">
    <source>
        <dbReference type="ARBA" id="ARBA00005417"/>
    </source>
</evidence>
<dbReference type="InterPro" id="IPR027417">
    <property type="entry name" value="P-loop_NTPase"/>
</dbReference>
<dbReference type="InterPro" id="IPR050153">
    <property type="entry name" value="Metal_Ion_Import_ABC"/>
</dbReference>
<evidence type="ECO:0000313" key="6">
    <source>
        <dbReference type="EMBL" id="RZN57261.1"/>
    </source>
</evidence>
<evidence type="ECO:0000256" key="4">
    <source>
        <dbReference type="ARBA" id="ARBA00022840"/>
    </source>
</evidence>
<dbReference type="SMART" id="SM00382">
    <property type="entry name" value="AAA"/>
    <property type="match status" value="1"/>
</dbReference>
<dbReference type="InterPro" id="IPR017871">
    <property type="entry name" value="ABC_transporter-like_CS"/>
</dbReference>
<keyword evidence="2" id="KW-0813">Transport</keyword>
<evidence type="ECO:0000313" key="9">
    <source>
        <dbReference type="Proteomes" id="UP000317265"/>
    </source>
</evidence>
<dbReference type="EMBL" id="RXIH01000009">
    <property type="protein sequence ID" value="RZN57261.1"/>
    <property type="molecule type" value="Genomic_DNA"/>
</dbReference>
<accession>A0A520KGN8</accession>
<dbReference type="PROSITE" id="PS50893">
    <property type="entry name" value="ABC_TRANSPORTER_2"/>
    <property type="match status" value="1"/>
</dbReference>
<comment type="caution">
    <text evidence="6">The sequence shown here is derived from an EMBL/GenBank/DDBJ whole genome shotgun (WGS) entry which is preliminary data.</text>
</comment>
<dbReference type="Proteomes" id="UP000316080">
    <property type="component" value="Unassembled WGS sequence"/>
</dbReference>
<sequence length="252" mass="28054">MVIEIEVKGIKLYYKSTKALDGVSLNVKNGEVLSIIGPNGAGKSTLLKVINRVLKPHMGIVLIDKKPIHNLKSIEIAKKIGYVPQRLRATGMLTVYDFVMTGRRPHINFIPTKEDEDKVYEILKNIGLLDFADRALEELSGGELQRVMIARALAGEPEVILFDEPTSNLDLRYQIEVLNLIRSLSNKGLIVIMALHDLTQAYRVSDKIIMLNSGKVIAVGSPDEVLNPELISKVYGIPVIIIKEHKIIVPLF</sequence>
<dbReference type="InterPro" id="IPR003439">
    <property type="entry name" value="ABC_transporter-like_ATP-bd"/>
</dbReference>
<dbReference type="PANTHER" id="PTHR42734">
    <property type="entry name" value="METAL TRANSPORT SYSTEM ATP-BINDING PROTEIN TM_0124-RELATED"/>
    <property type="match status" value="1"/>
</dbReference>
<dbReference type="FunFam" id="3.40.50.300:FF:000134">
    <property type="entry name" value="Iron-enterobactin ABC transporter ATP-binding protein"/>
    <property type="match status" value="1"/>
</dbReference>
<evidence type="ECO:0000256" key="2">
    <source>
        <dbReference type="ARBA" id="ARBA00022448"/>
    </source>
</evidence>
<dbReference type="InterPro" id="IPR003593">
    <property type="entry name" value="AAA+_ATPase"/>
</dbReference>
<dbReference type="AlphaFoldDB" id="A0A520KGN8"/>
<reference evidence="6 8" key="2">
    <citation type="journal article" date="2019" name="Nat. Microbiol.">
        <title>Wide diversity of methane and short-chain alkane metabolisms in uncultured archaea.</title>
        <authorList>
            <person name="Borrel G."/>
            <person name="Adam P.S."/>
            <person name="McKay L.J."/>
            <person name="Chen L.X."/>
            <person name="Sierra-Garcia I.N."/>
            <person name="Sieber C.M."/>
            <person name="Letourneur Q."/>
            <person name="Ghozlane A."/>
            <person name="Andersen G.L."/>
            <person name="Li W.J."/>
            <person name="Hallam S.J."/>
            <person name="Muyzer G."/>
            <person name="de Oliveira V.M."/>
            <person name="Inskeep W.P."/>
            <person name="Banfield J.F."/>
            <person name="Gribaldo S."/>
        </authorList>
    </citation>
    <scope>NUCLEOTIDE SEQUENCE [LARGE SCALE GENOMIC DNA]</scope>
    <source>
        <strain evidence="6">Verst-YHS</strain>
    </source>
</reference>
<evidence type="ECO:0000313" key="7">
    <source>
        <dbReference type="EMBL" id="TDA39645.1"/>
    </source>
</evidence>
<name>A0A520KGN8_9CREN</name>